<dbReference type="STRING" id="487316.BEN76_05070"/>
<comment type="subcellular location">
    <subcellularLocation>
        <location evidence="1">Membrane</location>
        <topology evidence="1">Multi-pass membrane protein</topology>
    </subcellularLocation>
</comment>
<sequence>MQNLSTPASSSDNIGKALLCLMTSALLFSIMGVCIRFASQSVDNATIVFFRNAVGLFIFIPMLIKNGFGLIRTQKLWMHTWRSVVGLAAMYGFFYAIANLKLSNAMVFSYSSPIFIPLIAWLFLKEQITKSMIFAAVLGLVGVMFVAKPDQGLFNLISFIGLGACFLSAMAFVTVRALTSTESPERIVFYFCMFGTLISSIPMFWHWRMFTLHELALLITAGLLANISQLFMSYAYSLAPAGKIGPMNYIAIVFAGVWGYVFWRELPDLFTLIGIAIILIAILMCNPFAQQKVMRLFRLNR</sequence>
<evidence type="ECO:0000256" key="4">
    <source>
        <dbReference type="ARBA" id="ARBA00023136"/>
    </source>
</evidence>
<dbReference type="KEGG" id="asol:BEN76_05070"/>
<proteinExistence type="predicted"/>
<dbReference type="PANTHER" id="PTHR22911:SF6">
    <property type="entry name" value="SOLUTE CARRIER FAMILY 35 MEMBER G1"/>
    <property type="match status" value="1"/>
</dbReference>
<keyword evidence="4 5" id="KW-0472">Membrane</keyword>
<dbReference type="Gene3D" id="1.10.3730.20">
    <property type="match status" value="1"/>
</dbReference>
<protein>
    <submittedName>
        <fullName evidence="7">EamA family transporter</fullName>
    </submittedName>
</protein>
<evidence type="ECO:0000256" key="2">
    <source>
        <dbReference type="ARBA" id="ARBA00022692"/>
    </source>
</evidence>
<evidence type="ECO:0000259" key="6">
    <source>
        <dbReference type="Pfam" id="PF00892"/>
    </source>
</evidence>
<dbReference type="RefSeq" id="WP_025094623.1">
    <property type="nucleotide sequence ID" value="NZ_BKPK01000015.1"/>
</dbReference>
<dbReference type="InterPro" id="IPR000620">
    <property type="entry name" value="EamA_dom"/>
</dbReference>
<evidence type="ECO:0000256" key="5">
    <source>
        <dbReference type="SAM" id="Phobius"/>
    </source>
</evidence>
<feature type="transmembrane region" description="Helical" evidence="5">
    <location>
        <begin position="246"/>
        <end position="263"/>
    </location>
</feature>
<dbReference type="AlphaFoldDB" id="A0A1P8EGS6"/>
<dbReference type="GeneID" id="67511208"/>
<dbReference type="Pfam" id="PF00892">
    <property type="entry name" value="EamA"/>
    <property type="match status" value="2"/>
</dbReference>
<dbReference type="EMBL" id="CP016896">
    <property type="protein sequence ID" value="APV35418.1"/>
    <property type="molecule type" value="Genomic_DNA"/>
</dbReference>
<name>A0A1P8EGS6_9GAMM</name>
<keyword evidence="2 5" id="KW-0812">Transmembrane</keyword>
<organism evidence="7 8">
    <name type="scientific">Acinetobacter soli</name>
    <dbReference type="NCBI Taxonomy" id="487316"/>
    <lineage>
        <taxon>Bacteria</taxon>
        <taxon>Pseudomonadati</taxon>
        <taxon>Pseudomonadota</taxon>
        <taxon>Gammaproteobacteria</taxon>
        <taxon>Moraxellales</taxon>
        <taxon>Moraxellaceae</taxon>
        <taxon>Acinetobacter</taxon>
    </lineage>
</organism>
<feature type="transmembrane region" description="Helical" evidence="5">
    <location>
        <begin position="187"/>
        <end position="205"/>
    </location>
</feature>
<feature type="transmembrane region" description="Helical" evidence="5">
    <location>
        <begin position="153"/>
        <end position="175"/>
    </location>
</feature>
<feature type="transmembrane region" description="Helical" evidence="5">
    <location>
        <begin position="104"/>
        <end position="124"/>
    </location>
</feature>
<dbReference type="InterPro" id="IPR037185">
    <property type="entry name" value="EmrE-like"/>
</dbReference>
<dbReference type="GO" id="GO:0016020">
    <property type="term" value="C:membrane"/>
    <property type="evidence" value="ECO:0007669"/>
    <property type="project" value="UniProtKB-SubCell"/>
</dbReference>
<evidence type="ECO:0000313" key="8">
    <source>
        <dbReference type="Proteomes" id="UP000185674"/>
    </source>
</evidence>
<feature type="transmembrane region" description="Helical" evidence="5">
    <location>
        <begin position="131"/>
        <end position="147"/>
    </location>
</feature>
<keyword evidence="3 5" id="KW-1133">Transmembrane helix</keyword>
<accession>A0A1P8EGS6</accession>
<dbReference type="SUPFAM" id="SSF103481">
    <property type="entry name" value="Multidrug resistance efflux transporter EmrE"/>
    <property type="match status" value="2"/>
</dbReference>
<feature type="transmembrane region" description="Helical" evidence="5">
    <location>
        <begin position="76"/>
        <end position="98"/>
    </location>
</feature>
<feature type="domain" description="EamA" evidence="6">
    <location>
        <begin position="159"/>
        <end position="284"/>
    </location>
</feature>
<dbReference type="Proteomes" id="UP000185674">
    <property type="component" value="Chromosome"/>
</dbReference>
<dbReference type="PANTHER" id="PTHR22911">
    <property type="entry name" value="ACYL-MALONYL CONDENSING ENZYME-RELATED"/>
    <property type="match status" value="1"/>
</dbReference>
<evidence type="ECO:0000256" key="1">
    <source>
        <dbReference type="ARBA" id="ARBA00004141"/>
    </source>
</evidence>
<evidence type="ECO:0000256" key="3">
    <source>
        <dbReference type="ARBA" id="ARBA00022989"/>
    </source>
</evidence>
<feature type="domain" description="EamA" evidence="6">
    <location>
        <begin position="16"/>
        <end position="146"/>
    </location>
</feature>
<evidence type="ECO:0000313" key="7">
    <source>
        <dbReference type="EMBL" id="APV35418.1"/>
    </source>
</evidence>
<dbReference type="eggNOG" id="COG0697">
    <property type="taxonomic scope" value="Bacteria"/>
</dbReference>
<feature type="transmembrane region" description="Helical" evidence="5">
    <location>
        <begin position="269"/>
        <end position="289"/>
    </location>
</feature>
<feature type="transmembrane region" description="Helical" evidence="5">
    <location>
        <begin position="217"/>
        <end position="239"/>
    </location>
</feature>
<gene>
    <name evidence="7" type="ORF">BEN76_05070</name>
</gene>
<reference evidence="7 8" key="1">
    <citation type="submission" date="2016-08" db="EMBL/GenBank/DDBJ databases">
        <title>Complete genome sequence of Acinetobacter baylyi strain GFJ2.</title>
        <authorList>
            <person name="Tabata M."/>
            <person name="Kuboki S."/>
            <person name="Gibu N."/>
            <person name="Kinouchi Y."/>
            <person name="Vangnai A."/>
            <person name="Kasai D."/>
            <person name="Fukuda M."/>
        </authorList>
    </citation>
    <scope>NUCLEOTIDE SEQUENCE [LARGE SCALE GENOMIC DNA]</scope>
    <source>
        <strain evidence="7 8">GFJ2</strain>
    </source>
</reference>
<feature type="transmembrane region" description="Helical" evidence="5">
    <location>
        <begin position="18"/>
        <end position="39"/>
    </location>
</feature>
<feature type="transmembrane region" description="Helical" evidence="5">
    <location>
        <begin position="45"/>
        <end position="64"/>
    </location>
</feature>